<dbReference type="Proteomes" id="UP001066276">
    <property type="component" value="Chromosome 5"/>
</dbReference>
<feature type="region of interest" description="Disordered" evidence="1">
    <location>
        <begin position="127"/>
        <end position="167"/>
    </location>
</feature>
<keyword evidence="3" id="KW-1185">Reference proteome</keyword>
<sequence length="167" mass="18721">MPQNPDTGPQGERRKRRKLAQNPILSQFYPLSPLSLRTRIRVLWHHRQKISGKEPPCDGSPRSDPHSARTCADSALVPPEVTPDDCAIIGCVPRPRNLSDFKSRFPLCWDGHDRNRSWEASELVNLEEQTFGETIGTRTEETTPRRSGTPPESETARSLRTGAEPGS</sequence>
<reference evidence="2" key="1">
    <citation type="journal article" date="2022" name="bioRxiv">
        <title>Sequencing and chromosome-scale assembly of the giantPleurodeles waltlgenome.</title>
        <authorList>
            <person name="Brown T."/>
            <person name="Elewa A."/>
            <person name="Iarovenko S."/>
            <person name="Subramanian E."/>
            <person name="Araus A.J."/>
            <person name="Petzold A."/>
            <person name="Susuki M."/>
            <person name="Suzuki K.-i.T."/>
            <person name="Hayashi T."/>
            <person name="Toyoda A."/>
            <person name="Oliveira C."/>
            <person name="Osipova E."/>
            <person name="Leigh N.D."/>
            <person name="Simon A."/>
            <person name="Yun M.H."/>
        </authorList>
    </citation>
    <scope>NUCLEOTIDE SEQUENCE</scope>
    <source>
        <strain evidence="2">20211129_DDA</strain>
        <tissue evidence="2">Liver</tissue>
    </source>
</reference>
<name>A0AAV7RW40_PLEWA</name>
<feature type="region of interest" description="Disordered" evidence="1">
    <location>
        <begin position="1"/>
        <end position="21"/>
    </location>
</feature>
<dbReference type="EMBL" id="JANPWB010000009">
    <property type="protein sequence ID" value="KAJ1155135.1"/>
    <property type="molecule type" value="Genomic_DNA"/>
</dbReference>
<comment type="caution">
    <text evidence="2">The sequence shown here is derived from an EMBL/GenBank/DDBJ whole genome shotgun (WGS) entry which is preliminary data.</text>
</comment>
<proteinExistence type="predicted"/>
<dbReference type="AlphaFoldDB" id="A0AAV7RW40"/>
<evidence type="ECO:0000313" key="2">
    <source>
        <dbReference type="EMBL" id="KAJ1155135.1"/>
    </source>
</evidence>
<accession>A0AAV7RW40</accession>
<evidence type="ECO:0000313" key="3">
    <source>
        <dbReference type="Proteomes" id="UP001066276"/>
    </source>
</evidence>
<feature type="region of interest" description="Disordered" evidence="1">
    <location>
        <begin position="47"/>
        <end position="82"/>
    </location>
</feature>
<evidence type="ECO:0000256" key="1">
    <source>
        <dbReference type="SAM" id="MobiDB-lite"/>
    </source>
</evidence>
<gene>
    <name evidence="2" type="ORF">NDU88_007870</name>
</gene>
<protein>
    <submittedName>
        <fullName evidence="2">Uncharacterized protein</fullName>
    </submittedName>
</protein>
<feature type="compositionally biased region" description="Basic and acidic residues" evidence="1">
    <location>
        <begin position="51"/>
        <end position="67"/>
    </location>
</feature>
<organism evidence="2 3">
    <name type="scientific">Pleurodeles waltl</name>
    <name type="common">Iberian ribbed newt</name>
    <dbReference type="NCBI Taxonomy" id="8319"/>
    <lineage>
        <taxon>Eukaryota</taxon>
        <taxon>Metazoa</taxon>
        <taxon>Chordata</taxon>
        <taxon>Craniata</taxon>
        <taxon>Vertebrata</taxon>
        <taxon>Euteleostomi</taxon>
        <taxon>Amphibia</taxon>
        <taxon>Batrachia</taxon>
        <taxon>Caudata</taxon>
        <taxon>Salamandroidea</taxon>
        <taxon>Salamandridae</taxon>
        <taxon>Pleurodelinae</taxon>
        <taxon>Pleurodeles</taxon>
    </lineage>
</organism>